<dbReference type="VEuPathDB" id="FungiDB:H257_09317"/>
<dbReference type="RefSeq" id="XP_009833791.1">
    <property type="nucleotide sequence ID" value="XM_009835489.1"/>
</dbReference>
<evidence type="ECO:0000313" key="1">
    <source>
        <dbReference type="EMBL" id="ETV76879.1"/>
    </source>
</evidence>
<dbReference type="STRING" id="112090.W4GCS1"/>
<protein>
    <submittedName>
        <fullName evidence="1">Uncharacterized protein</fullName>
    </submittedName>
</protein>
<organism evidence="1">
    <name type="scientific">Aphanomyces astaci</name>
    <name type="common">Crayfish plague agent</name>
    <dbReference type="NCBI Taxonomy" id="112090"/>
    <lineage>
        <taxon>Eukaryota</taxon>
        <taxon>Sar</taxon>
        <taxon>Stramenopiles</taxon>
        <taxon>Oomycota</taxon>
        <taxon>Saprolegniomycetes</taxon>
        <taxon>Saprolegniales</taxon>
        <taxon>Verrucalvaceae</taxon>
        <taxon>Aphanomyces</taxon>
    </lineage>
</organism>
<proteinExistence type="predicted"/>
<accession>W4GCS1</accession>
<dbReference type="EMBL" id="KI913135">
    <property type="protein sequence ID" value="ETV76879.1"/>
    <property type="molecule type" value="Genomic_DNA"/>
</dbReference>
<dbReference type="AlphaFoldDB" id="W4GCS1"/>
<dbReference type="PANTHER" id="PTHR37067">
    <property type="entry name" value="PX DOMAIN-CONTAINING PROTEIN"/>
    <property type="match status" value="1"/>
</dbReference>
<name>W4GCS1_APHAT</name>
<dbReference type="OrthoDB" id="125610at2759"/>
<dbReference type="PANTHER" id="PTHR37067:SF3">
    <property type="entry name" value="PX DOMAIN-CONTAINING PROTEIN"/>
    <property type="match status" value="1"/>
</dbReference>
<sequence length="102" mass="11716">MLQRWSAVRFRCPDAPAEMLQRSRKPDDVASIDQDHRDLVKAYKDEPGIKAFMDAHCNKTNFNDGWNCIGRARFSQLRRFCSGMAFVLAKTTSVESDFSILK</sequence>
<dbReference type="GeneID" id="20811313"/>
<reference evidence="1" key="1">
    <citation type="submission" date="2013-12" db="EMBL/GenBank/DDBJ databases">
        <title>The Genome Sequence of Aphanomyces astaci APO3.</title>
        <authorList>
            <consortium name="The Broad Institute Genomics Platform"/>
            <person name="Russ C."/>
            <person name="Tyler B."/>
            <person name="van West P."/>
            <person name="Dieguez-Uribeondo J."/>
            <person name="Young S.K."/>
            <person name="Zeng Q."/>
            <person name="Gargeya S."/>
            <person name="Fitzgerald M."/>
            <person name="Abouelleil A."/>
            <person name="Alvarado L."/>
            <person name="Chapman S.B."/>
            <person name="Gainer-Dewar J."/>
            <person name="Goldberg J."/>
            <person name="Griggs A."/>
            <person name="Gujja S."/>
            <person name="Hansen M."/>
            <person name="Howarth C."/>
            <person name="Imamovic A."/>
            <person name="Ireland A."/>
            <person name="Larimer J."/>
            <person name="McCowan C."/>
            <person name="Murphy C."/>
            <person name="Pearson M."/>
            <person name="Poon T.W."/>
            <person name="Priest M."/>
            <person name="Roberts A."/>
            <person name="Saif S."/>
            <person name="Shea T."/>
            <person name="Sykes S."/>
            <person name="Wortman J."/>
            <person name="Nusbaum C."/>
            <person name="Birren B."/>
        </authorList>
    </citation>
    <scope>NUCLEOTIDE SEQUENCE [LARGE SCALE GENOMIC DNA]</scope>
    <source>
        <strain evidence="1">APO3</strain>
    </source>
</reference>
<gene>
    <name evidence="1" type="ORF">H257_09317</name>
</gene>